<organism evidence="3 4">
    <name type="scientific">Candidatus Zambryskibacteria bacterium RIFCSPHIGHO2_01_FULL_49_18</name>
    <dbReference type="NCBI Taxonomy" id="1802740"/>
    <lineage>
        <taxon>Bacteria</taxon>
        <taxon>Candidatus Zambryskiibacteriota</taxon>
    </lineage>
</organism>
<dbReference type="Gene3D" id="3.40.10.10">
    <property type="entry name" value="DNA Methylphosphotriester Repair Domain"/>
    <property type="match status" value="1"/>
</dbReference>
<gene>
    <name evidence="3" type="ORF">A2758_02690</name>
</gene>
<proteinExistence type="predicted"/>
<sequence>MITEEVEFDNRQRGDESLDSQSPSEPVATFTFDKNGIVSPYRKYYLSAVIILATLLAFGLGRLSVVGEREGIKVEFDPALTSLTSPTIQTASSIFSLTTPSEAVYASKNGKKYHFRDCPGVKQISEANKIVFADAKAAEASGYTLASNCKR</sequence>
<protein>
    <recommendedName>
        <fullName evidence="5">Ada DNA repair metal-binding domain-containing protein</fullName>
    </recommendedName>
</protein>
<reference evidence="3 4" key="1">
    <citation type="journal article" date="2016" name="Nat. Commun.">
        <title>Thousands of microbial genomes shed light on interconnected biogeochemical processes in an aquifer system.</title>
        <authorList>
            <person name="Anantharaman K."/>
            <person name="Brown C.T."/>
            <person name="Hug L.A."/>
            <person name="Sharon I."/>
            <person name="Castelle C.J."/>
            <person name="Probst A.J."/>
            <person name="Thomas B.C."/>
            <person name="Singh A."/>
            <person name="Wilkins M.J."/>
            <person name="Karaoz U."/>
            <person name="Brodie E.L."/>
            <person name="Williams K.H."/>
            <person name="Hubbard S.S."/>
            <person name="Banfield J.F."/>
        </authorList>
    </citation>
    <scope>NUCLEOTIDE SEQUENCE [LARGE SCALE GENOMIC DNA]</scope>
</reference>
<dbReference type="InterPro" id="IPR035451">
    <property type="entry name" value="Ada-like_dom_sf"/>
</dbReference>
<evidence type="ECO:0000256" key="1">
    <source>
        <dbReference type="SAM" id="MobiDB-lite"/>
    </source>
</evidence>
<keyword evidence="2" id="KW-0812">Transmembrane</keyword>
<evidence type="ECO:0008006" key="5">
    <source>
        <dbReference type="Google" id="ProtNLM"/>
    </source>
</evidence>
<feature type="transmembrane region" description="Helical" evidence="2">
    <location>
        <begin position="44"/>
        <end position="63"/>
    </location>
</feature>
<keyword evidence="2" id="KW-0472">Membrane</keyword>
<dbReference type="Proteomes" id="UP000178612">
    <property type="component" value="Unassembled WGS sequence"/>
</dbReference>
<name>A0A1G2T418_9BACT</name>
<evidence type="ECO:0000313" key="4">
    <source>
        <dbReference type="Proteomes" id="UP000178612"/>
    </source>
</evidence>
<dbReference type="EMBL" id="MHVJ01000013">
    <property type="protein sequence ID" value="OHA91341.1"/>
    <property type="molecule type" value="Genomic_DNA"/>
</dbReference>
<feature type="region of interest" description="Disordered" evidence="1">
    <location>
        <begin position="1"/>
        <end position="26"/>
    </location>
</feature>
<comment type="caution">
    <text evidence="3">The sequence shown here is derived from an EMBL/GenBank/DDBJ whole genome shotgun (WGS) entry which is preliminary data.</text>
</comment>
<accession>A0A1G2T418</accession>
<dbReference type="AlphaFoldDB" id="A0A1G2T418"/>
<keyword evidence="2" id="KW-1133">Transmembrane helix</keyword>
<dbReference type="SUPFAM" id="SSF57884">
    <property type="entry name" value="Ada DNA repair protein, N-terminal domain (N-Ada 10)"/>
    <property type="match status" value="1"/>
</dbReference>
<evidence type="ECO:0000313" key="3">
    <source>
        <dbReference type="EMBL" id="OHA91341.1"/>
    </source>
</evidence>
<evidence type="ECO:0000256" key="2">
    <source>
        <dbReference type="SAM" id="Phobius"/>
    </source>
</evidence>